<organism evidence="8 9">
    <name type="scientific">Cellulomonas chitinilytica</name>
    <dbReference type="NCBI Taxonomy" id="398759"/>
    <lineage>
        <taxon>Bacteria</taxon>
        <taxon>Bacillati</taxon>
        <taxon>Actinomycetota</taxon>
        <taxon>Actinomycetes</taxon>
        <taxon>Micrococcales</taxon>
        <taxon>Cellulomonadaceae</taxon>
        <taxon>Cellulomonas</taxon>
    </lineage>
</organism>
<dbReference type="Pfam" id="PF00155">
    <property type="entry name" value="Aminotran_1_2"/>
    <property type="match status" value="1"/>
</dbReference>
<keyword evidence="2" id="KW-0663">Pyridoxal phosphate</keyword>
<dbReference type="PANTHER" id="PTHR46577">
    <property type="entry name" value="HTH-TYPE TRANSCRIPTIONAL REGULATORY PROTEIN GABR"/>
    <property type="match status" value="1"/>
</dbReference>
<evidence type="ECO:0000256" key="1">
    <source>
        <dbReference type="ARBA" id="ARBA00005384"/>
    </source>
</evidence>
<evidence type="ECO:0000259" key="7">
    <source>
        <dbReference type="PROSITE" id="PS50949"/>
    </source>
</evidence>
<comment type="caution">
    <text evidence="8">The sequence shown here is derived from an EMBL/GenBank/DDBJ whole genome shotgun (WGS) entry which is preliminary data.</text>
</comment>
<dbReference type="InterPro" id="IPR004839">
    <property type="entry name" value="Aminotransferase_I/II_large"/>
</dbReference>
<dbReference type="GO" id="GO:0003700">
    <property type="term" value="F:DNA-binding transcription factor activity"/>
    <property type="evidence" value="ECO:0007669"/>
    <property type="project" value="InterPro"/>
</dbReference>
<dbReference type="PRINTS" id="PR00035">
    <property type="entry name" value="HTHGNTR"/>
</dbReference>
<dbReference type="InterPro" id="IPR036388">
    <property type="entry name" value="WH-like_DNA-bd_sf"/>
</dbReference>
<dbReference type="InterPro" id="IPR015421">
    <property type="entry name" value="PyrdxlP-dep_Trfase_major"/>
</dbReference>
<dbReference type="InterPro" id="IPR015424">
    <property type="entry name" value="PyrdxlP-dep_Trfase"/>
</dbReference>
<evidence type="ECO:0000256" key="3">
    <source>
        <dbReference type="ARBA" id="ARBA00023015"/>
    </source>
</evidence>
<dbReference type="CDD" id="cd07377">
    <property type="entry name" value="WHTH_GntR"/>
    <property type="match status" value="1"/>
</dbReference>
<dbReference type="InterPro" id="IPR000524">
    <property type="entry name" value="Tscrpt_reg_HTH_GntR"/>
</dbReference>
<keyword evidence="5" id="KW-0804">Transcription</keyword>
<dbReference type="SUPFAM" id="SSF53383">
    <property type="entry name" value="PLP-dependent transferases"/>
    <property type="match status" value="1"/>
</dbReference>
<evidence type="ECO:0000313" key="9">
    <source>
        <dbReference type="Proteomes" id="UP000632740"/>
    </source>
</evidence>
<gene>
    <name evidence="8" type="ORF">Cch01nite_29990</name>
</gene>
<reference evidence="8" key="1">
    <citation type="submission" date="2021-01" db="EMBL/GenBank/DDBJ databases">
        <title>Whole genome shotgun sequence of Cellulomonas chitinilytica NBRC 110799.</title>
        <authorList>
            <person name="Komaki H."/>
            <person name="Tamura T."/>
        </authorList>
    </citation>
    <scope>NUCLEOTIDE SEQUENCE</scope>
    <source>
        <strain evidence="8">NBRC 110799</strain>
    </source>
</reference>
<dbReference type="GO" id="GO:0030170">
    <property type="term" value="F:pyridoxal phosphate binding"/>
    <property type="evidence" value="ECO:0007669"/>
    <property type="project" value="InterPro"/>
</dbReference>
<evidence type="ECO:0000256" key="5">
    <source>
        <dbReference type="ARBA" id="ARBA00023163"/>
    </source>
</evidence>
<evidence type="ECO:0000256" key="6">
    <source>
        <dbReference type="SAM" id="MobiDB-lite"/>
    </source>
</evidence>
<evidence type="ECO:0000313" key="8">
    <source>
        <dbReference type="EMBL" id="GIG22275.1"/>
    </source>
</evidence>
<keyword evidence="9" id="KW-1185">Reference proteome</keyword>
<name>A0A919P4U6_9CELL</name>
<sequence length="517" mass="53952">MVRSDFMRIDQTTSLVGADPLLTLDGAGPLRDQLARAVRTAVRDGRLPRGAALPPSRALAEGLGVSRWVVTEAYGELVAEGVLEARTGSATRVGQGGWTGPVTTQAGAGAPGPSPGSGAPRPSRPAEQPRPARLRYDLGPGVADLRHLPRQAWARATHDAVMLATPSDLLGADPRGTPRLRAVLAARLAASRAVVAEPDDVVVTHGSSDGVARVARTLVADGHRALLVEDPGWPVLRDVAQHARLAIVPVPVDADGVDTDALVRAAERSGARAALVTPAHQFPSGGVLAPARREALVRWARSVDGVVLEDDYDAEFRYDRRPVAALQGLAPDRVVLVGSLSKTLAPAFGIGWLVGPRRLVGDRTPGDARHGIGEGPLGGAGLDRFVPPPPVLHQLAFAALVADGSYDRHLRAARTRYRHRRTALLTALAAALPELPVSGVAAGLHAVLALPATADEGRVVRLAAQRQVHVVPAGRYHVVPDGRPPALVLGYGNLVDAVLPEAVARLADAIRAGTRGA</sequence>
<keyword evidence="3" id="KW-0805">Transcription regulation</keyword>
<feature type="domain" description="HTH gntR-type" evidence="7">
    <location>
        <begin position="28"/>
        <end position="96"/>
    </location>
</feature>
<dbReference type="InterPro" id="IPR036390">
    <property type="entry name" value="WH_DNA-bd_sf"/>
</dbReference>
<dbReference type="EMBL" id="BONK01000010">
    <property type="protein sequence ID" value="GIG22275.1"/>
    <property type="molecule type" value="Genomic_DNA"/>
</dbReference>
<dbReference type="Pfam" id="PF00392">
    <property type="entry name" value="GntR"/>
    <property type="match status" value="1"/>
</dbReference>
<feature type="region of interest" description="Disordered" evidence="6">
    <location>
        <begin position="91"/>
        <end position="137"/>
    </location>
</feature>
<keyword evidence="4" id="KW-0238">DNA-binding</keyword>
<dbReference type="Proteomes" id="UP000632740">
    <property type="component" value="Unassembled WGS sequence"/>
</dbReference>
<comment type="similarity">
    <text evidence="1">In the C-terminal section; belongs to the class-I pyridoxal-phosphate-dependent aminotransferase family.</text>
</comment>
<dbReference type="SMART" id="SM00345">
    <property type="entry name" value="HTH_GNTR"/>
    <property type="match status" value="1"/>
</dbReference>
<dbReference type="CDD" id="cd00609">
    <property type="entry name" value="AAT_like"/>
    <property type="match status" value="1"/>
</dbReference>
<protein>
    <submittedName>
        <fullName evidence="8">GntR family transcriptional regulator</fullName>
    </submittedName>
</protein>
<evidence type="ECO:0000256" key="2">
    <source>
        <dbReference type="ARBA" id="ARBA00022898"/>
    </source>
</evidence>
<dbReference type="AlphaFoldDB" id="A0A919P4U6"/>
<dbReference type="Gene3D" id="3.40.640.10">
    <property type="entry name" value="Type I PLP-dependent aspartate aminotransferase-like (Major domain)"/>
    <property type="match status" value="1"/>
</dbReference>
<dbReference type="GO" id="GO:0003677">
    <property type="term" value="F:DNA binding"/>
    <property type="evidence" value="ECO:0007669"/>
    <property type="project" value="UniProtKB-KW"/>
</dbReference>
<proteinExistence type="inferred from homology"/>
<dbReference type="InterPro" id="IPR051446">
    <property type="entry name" value="HTH_trans_reg/aminotransferase"/>
</dbReference>
<dbReference type="SUPFAM" id="SSF46785">
    <property type="entry name" value="Winged helix' DNA-binding domain"/>
    <property type="match status" value="1"/>
</dbReference>
<evidence type="ECO:0000256" key="4">
    <source>
        <dbReference type="ARBA" id="ARBA00023125"/>
    </source>
</evidence>
<dbReference type="PROSITE" id="PS50949">
    <property type="entry name" value="HTH_GNTR"/>
    <property type="match status" value="1"/>
</dbReference>
<accession>A0A919P4U6</accession>
<dbReference type="Gene3D" id="1.10.10.10">
    <property type="entry name" value="Winged helix-like DNA-binding domain superfamily/Winged helix DNA-binding domain"/>
    <property type="match status" value="1"/>
</dbReference>
<dbReference type="PANTHER" id="PTHR46577:SF1">
    <property type="entry name" value="HTH-TYPE TRANSCRIPTIONAL REGULATORY PROTEIN GABR"/>
    <property type="match status" value="1"/>
</dbReference>